<evidence type="ECO:0000256" key="1">
    <source>
        <dbReference type="ARBA" id="ARBA00022448"/>
    </source>
</evidence>
<keyword evidence="2 8" id="KW-0812">Transmembrane</keyword>
<evidence type="ECO:0000256" key="3">
    <source>
        <dbReference type="ARBA" id="ARBA00022927"/>
    </source>
</evidence>
<reference evidence="9" key="1">
    <citation type="submission" date="2023-07" db="EMBL/GenBank/DDBJ databases">
        <authorList>
            <consortium name="AG Swart"/>
            <person name="Singh M."/>
            <person name="Singh A."/>
            <person name="Seah K."/>
            <person name="Emmerich C."/>
        </authorList>
    </citation>
    <scope>NUCLEOTIDE SEQUENCE</scope>
    <source>
        <strain evidence="9">DP1</strain>
    </source>
</reference>
<protein>
    <submittedName>
        <fullName evidence="9">Uncharacterized protein</fullName>
    </submittedName>
</protein>
<dbReference type="PIRSF" id="PIRSF028865">
    <property type="entry name" value="Membrin-2"/>
    <property type="match status" value="1"/>
</dbReference>
<comment type="caution">
    <text evidence="9">The sequence shown here is derived from an EMBL/GenBank/DDBJ whole genome shotgun (WGS) entry which is preliminary data.</text>
</comment>
<dbReference type="AlphaFoldDB" id="A0AAD1XWJ7"/>
<keyword evidence="10" id="KW-1185">Reference proteome</keyword>
<comment type="subcellular location">
    <subcellularLocation>
        <location evidence="6">Endomembrane system</location>
        <topology evidence="6">Single-pass type IV membrane protein</topology>
    </subcellularLocation>
</comment>
<keyword evidence="4 8" id="KW-1133">Transmembrane helix</keyword>
<evidence type="ECO:0000256" key="2">
    <source>
        <dbReference type="ARBA" id="ARBA00022692"/>
    </source>
</evidence>
<dbReference type="Gene3D" id="1.20.5.110">
    <property type="match status" value="1"/>
</dbReference>
<dbReference type="GO" id="GO:0005794">
    <property type="term" value="C:Golgi apparatus"/>
    <property type="evidence" value="ECO:0007669"/>
    <property type="project" value="InterPro"/>
</dbReference>
<evidence type="ECO:0000256" key="8">
    <source>
        <dbReference type="SAM" id="Phobius"/>
    </source>
</evidence>
<dbReference type="GO" id="GO:0005484">
    <property type="term" value="F:SNAP receptor activity"/>
    <property type="evidence" value="ECO:0007669"/>
    <property type="project" value="InterPro"/>
</dbReference>
<evidence type="ECO:0000313" key="9">
    <source>
        <dbReference type="EMBL" id="CAI2380204.1"/>
    </source>
</evidence>
<dbReference type="InterPro" id="IPR027027">
    <property type="entry name" value="GOSR2/Membrin/Bos1"/>
</dbReference>
<evidence type="ECO:0000256" key="4">
    <source>
        <dbReference type="ARBA" id="ARBA00022989"/>
    </source>
</evidence>
<dbReference type="Pfam" id="PF12352">
    <property type="entry name" value="V-SNARE_C"/>
    <property type="match status" value="1"/>
</dbReference>
<feature type="transmembrane region" description="Helical" evidence="8">
    <location>
        <begin position="193"/>
        <end position="214"/>
    </location>
</feature>
<keyword evidence="1 7" id="KW-0813">Transport</keyword>
<sequence>MLNNLQQLYKESNRLCYDIDGKINEVYCGFQERSDLDGTVDMIRNKIGIFQDQIDKIKRDYQQLVSSGEITGNNEYHWERKIGRLEKSLKTMPQTLDKAVKNQTRSMEQTQWKDSIERRNRNQEELKKQSENIKASLEYSDNIQNQGNSILESLNAQGEVLKKVKLRTFQFLNVLGVSGSIMRLIDRRGREDNLIVIGLCFLTLIMMYIAYYYIKPMFSFS</sequence>
<gene>
    <name evidence="9" type="ORF">ECRASSUSDP1_LOCUS21635</name>
</gene>
<accession>A0AAD1XWJ7</accession>
<dbReference type="GO" id="GO:0016192">
    <property type="term" value="P:vesicle-mediated transport"/>
    <property type="evidence" value="ECO:0007669"/>
    <property type="project" value="InterPro"/>
</dbReference>
<proteinExistence type="predicted"/>
<name>A0AAD1XWJ7_EUPCR</name>
<keyword evidence="5 7" id="KW-0472">Membrane</keyword>
<evidence type="ECO:0000256" key="6">
    <source>
        <dbReference type="ARBA" id="ARBA00046280"/>
    </source>
</evidence>
<dbReference type="EMBL" id="CAMPGE010022138">
    <property type="protein sequence ID" value="CAI2380204.1"/>
    <property type="molecule type" value="Genomic_DNA"/>
</dbReference>
<dbReference type="Proteomes" id="UP001295684">
    <property type="component" value="Unassembled WGS sequence"/>
</dbReference>
<evidence type="ECO:0000256" key="5">
    <source>
        <dbReference type="ARBA" id="ARBA00023136"/>
    </source>
</evidence>
<organism evidence="9 10">
    <name type="scientific">Euplotes crassus</name>
    <dbReference type="NCBI Taxonomy" id="5936"/>
    <lineage>
        <taxon>Eukaryota</taxon>
        <taxon>Sar</taxon>
        <taxon>Alveolata</taxon>
        <taxon>Ciliophora</taxon>
        <taxon>Intramacronucleata</taxon>
        <taxon>Spirotrichea</taxon>
        <taxon>Hypotrichia</taxon>
        <taxon>Euplotida</taxon>
        <taxon>Euplotidae</taxon>
        <taxon>Moneuplotes</taxon>
    </lineage>
</organism>
<evidence type="ECO:0000313" key="10">
    <source>
        <dbReference type="Proteomes" id="UP001295684"/>
    </source>
</evidence>
<dbReference type="GO" id="GO:0015031">
    <property type="term" value="P:protein transport"/>
    <property type="evidence" value="ECO:0007669"/>
    <property type="project" value="UniProtKB-KW"/>
</dbReference>
<keyword evidence="3 7" id="KW-0653">Protein transport</keyword>
<evidence type="ECO:0000256" key="7">
    <source>
        <dbReference type="PIRNR" id="PIRNR028865"/>
    </source>
</evidence>